<reference evidence="2 3" key="1">
    <citation type="journal article" date="2019" name="Mol. Biol. Evol.">
        <title>Blast fungal genomes show frequent chromosomal changes, gene gains and losses, and effector gene turnover.</title>
        <authorList>
            <person name="Gomez Luciano L.B."/>
            <person name="Jason Tsai I."/>
            <person name="Chuma I."/>
            <person name="Tosa Y."/>
            <person name="Chen Y.H."/>
            <person name="Li J.Y."/>
            <person name="Li M.Y."/>
            <person name="Jade Lu M.Y."/>
            <person name="Nakayashiki H."/>
            <person name="Li W.H."/>
        </authorList>
    </citation>
    <scope>NUCLEOTIDE SEQUENCE [LARGE SCALE GENOMIC DNA]</scope>
    <source>
        <strain evidence="2 3">NI907</strain>
    </source>
</reference>
<feature type="region of interest" description="Disordered" evidence="1">
    <location>
        <begin position="313"/>
        <end position="381"/>
    </location>
</feature>
<reference evidence="3" key="3">
    <citation type="submission" date="2025-08" db="UniProtKB">
        <authorList>
            <consortium name="RefSeq"/>
        </authorList>
    </citation>
    <scope>IDENTIFICATION</scope>
    <source>
        <strain evidence="3">NI907</strain>
    </source>
</reference>
<evidence type="ECO:0000256" key="1">
    <source>
        <dbReference type="SAM" id="MobiDB-lite"/>
    </source>
</evidence>
<dbReference type="Proteomes" id="UP000515153">
    <property type="component" value="Chromosome V"/>
</dbReference>
<feature type="compositionally biased region" description="Polar residues" evidence="1">
    <location>
        <begin position="271"/>
        <end position="285"/>
    </location>
</feature>
<reference evidence="3" key="2">
    <citation type="submission" date="2019-10" db="EMBL/GenBank/DDBJ databases">
        <authorList>
            <consortium name="NCBI Genome Project"/>
        </authorList>
    </citation>
    <scope>NUCLEOTIDE SEQUENCE</scope>
    <source>
        <strain evidence="3">NI907</strain>
    </source>
</reference>
<evidence type="ECO:0000313" key="3">
    <source>
        <dbReference type="RefSeq" id="XP_030976620.1"/>
    </source>
</evidence>
<protein>
    <submittedName>
        <fullName evidence="3">Uncharacterized protein</fullName>
    </submittedName>
</protein>
<dbReference type="AlphaFoldDB" id="A0A6P8AP02"/>
<organism evidence="2 3">
    <name type="scientific">Pyricularia grisea</name>
    <name type="common">Crabgrass-specific blast fungus</name>
    <name type="synonym">Magnaporthe grisea</name>
    <dbReference type="NCBI Taxonomy" id="148305"/>
    <lineage>
        <taxon>Eukaryota</taxon>
        <taxon>Fungi</taxon>
        <taxon>Dikarya</taxon>
        <taxon>Ascomycota</taxon>
        <taxon>Pezizomycotina</taxon>
        <taxon>Sordariomycetes</taxon>
        <taxon>Sordariomycetidae</taxon>
        <taxon>Magnaporthales</taxon>
        <taxon>Pyriculariaceae</taxon>
        <taxon>Pyricularia</taxon>
    </lineage>
</organism>
<accession>A0A6P8AP02</accession>
<feature type="compositionally biased region" description="Polar residues" evidence="1">
    <location>
        <begin position="190"/>
        <end position="207"/>
    </location>
</feature>
<sequence>MASSIEDFNLDDEMGDWIFAIFPHVGDDEGNDASSDSNSSSSSSATSRSRASSTSTTDAATVDRHSNPPGQHTFQDFCPPWPDYPAMMRVLMAVLCERDQRCPGSEGSSYEDPRLQDRQPVDMGPGDWVNAWSSRDRGIHEIVWTESESPRQHDLDPVHSPVDQPADPVGNGSEDDVKEAPVIKAPSHPETVSDNDTPGRSHNSAQIYSPGRLGHTQHIGLFASIEPLANQDQSNKTGHETSKKRKVSLEEITTPEPRKTQKRKKLAHVETSPSESASPFSPITNRITLPTSVYSPSSHLLLEENHLIGMTNSRTHFEPRRRGSPVHDSSLDAQDYKQDSSHAQKAQVTPRQHLDQSNILPCSGPPPQEGKHKRGKHKTQVSSRAFGNCHIGGSSNTQKSCFPLQVKSRKQLWLKKPRYLLGSSPTRRNFTGCLAQLQQTDKSFLGVTDACCYLQAPHDSKATGQYLSPRTLVVGPNSG</sequence>
<gene>
    <name evidence="3" type="ORF">PgNI_11765</name>
</gene>
<name>A0A6P8AP02_PYRGI</name>
<feature type="compositionally biased region" description="Polar residues" evidence="1">
    <location>
        <begin position="343"/>
        <end position="360"/>
    </location>
</feature>
<dbReference type="KEGG" id="pgri:PgNI_11765"/>
<feature type="region of interest" description="Disordered" evidence="1">
    <location>
        <begin position="25"/>
        <end position="74"/>
    </location>
</feature>
<proteinExistence type="predicted"/>
<dbReference type="GeneID" id="41966634"/>
<keyword evidence="2" id="KW-1185">Reference proteome</keyword>
<feature type="region of interest" description="Disordered" evidence="1">
    <location>
        <begin position="101"/>
        <end position="215"/>
    </location>
</feature>
<feature type="region of interest" description="Disordered" evidence="1">
    <location>
        <begin position="228"/>
        <end position="285"/>
    </location>
</feature>
<feature type="compositionally biased region" description="Low complexity" evidence="1">
    <location>
        <begin position="32"/>
        <end position="60"/>
    </location>
</feature>
<feature type="compositionally biased region" description="Basic and acidic residues" evidence="1">
    <location>
        <begin position="111"/>
        <end position="120"/>
    </location>
</feature>
<dbReference type="RefSeq" id="XP_030976620.1">
    <property type="nucleotide sequence ID" value="XM_031131729.1"/>
</dbReference>
<feature type="compositionally biased region" description="Basic and acidic residues" evidence="1">
    <location>
        <begin position="148"/>
        <end position="157"/>
    </location>
</feature>
<evidence type="ECO:0000313" key="2">
    <source>
        <dbReference type="Proteomes" id="UP000515153"/>
    </source>
</evidence>